<dbReference type="OrthoDB" id="693657at2759"/>
<dbReference type="AlphaFoldDB" id="A0A835FN81"/>
<dbReference type="SUPFAM" id="SSF52047">
    <property type="entry name" value="RNI-like"/>
    <property type="match status" value="1"/>
</dbReference>
<dbReference type="EMBL" id="JACEFO010000538">
    <property type="protein sequence ID" value="KAF8765905.1"/>
    <property type="molecule type" value="Genomic_DNA"/>
</dbReference>
<feature type="transmembrane region" description="Helical" evidence="1">
    <location>
        <begin position="279"/>
        <end position="298"/>
    </location>
</feature>
<name>A0A835FN81_9POAL</name>
<sequence>MRINDYLPGLTKIEISDLPSCNNLPPLGQLPNLTHLYIGRMDSIKKIGEDLYGGTRTFPRLLELVIDEMKFLEEWNTAVSGDKDGLNMLHQIGSVKIRHCPRLRFKPRPPQCSRLEIECSDEVMLSSLGNRCQVGAAASNDLFMDCCAVPLHLWSMLRQLPCLEWLTFMDYGDLACSSPDFLRGHTSLKSLTVRHCQSIASLPERLGDLTSLELIDCKRMKTLPDTIQKLRCLDSLVISECPELVQWCKSKEMKLAHIKEIVCVLTPIVLCSLNASTTLLQIGMGYILSYVFYARCLISLQRDRRF</sequence>
<organism evidence="2 3">
    <name type="scientific">Digitaria exilis</name>
    <dbReference type="NCBI Taxonomy" id="1010633"/>
    <lineage>
        <taxon>Eukaryota</taxon>
        <taxon>Viridiplantae</taxon>
        <taxon>Streptophyta</taxon>
        <taxon>Embryophyta</taxon>
        <taxon>Tracheophyta</taxon>
        <taxon>Spermatophyta</taxon>
        <taxon>Magnoliopsida</taxon>
        <taxon>Liliopsida</taxon>
        <taxon>Poales</taxon>
        <taxon>Poaceae</taxon>
        <taxon>PACMAD clade</taxon>
        <taxon>Panicoideae</taxon>
        <taxon>Panicodae</taxon>
        <taxon>Paniceae</taxon>
        <taxon>Anthephorinae</taxon>
        <taxon>Digitaria</taxon>
    </lineage>
</organism>
<dbReference type="Proteomes" id="UP000636709">
    <property type="component" value="Unassembled WGS sequence"/>
</dbReference>
<dbReference type="InterPro" id="IPR032675">
    <property type="entry name" value="LRR_dom_sf"/>
</dbReference>
<dbReference type="PANTHER" id="PTHR47186">
    <property type="entry name" value="LEUCINE-RICH REPEAT-CONTAINING PROTEIN 57"/>
    <property type="match status" value="1"/>
</dbReference>
<evidence type="ECO:0000313" key="2">
    <source>
        <dbReference type="EMBL" id="KAF8765905.1"/>
    </source>
</evidence>
<keyword evidence="1" id="KW-0812">Transmembrane</keyword>
<proteinExistence type="predicted"/>
<comment type="caution">
    <text evidence="2">The sequence shown here is derived from an EMBL/GenBank/DDBJ whole genome shotgun (WGS) entry which is preliminary data.</text>
</comment>
<keyword evidence="3" id="KW-1185">Reference proteome</keyword>
<protein>
    <submittedName>
        <fullName evidence="2">Uncharacterized protein</fullName>
    </submittedName>
</protein>
<evidence type="ECO:0000256" key="1">
    <source>
        <dbReference type="SAM" id="Phobius"/>
    </source>
</evidence>
<accession>A0A835FN81</accession>
<dbReference type="PANTHER" id="PTHR47186:SF42">
    <property type="entry name" value="DISEASE RESISTANCE RPP13-LIKE PROTEIN 1"/>
    <property type="match status" value="1"/>
</dbReference>
<evidence type="ECO:0000313" key="3">
    <source>
        <dbReference type="Proteomes" id="UP000636709"/>
    </source>
</evidence>
<reference evidence="2" key="1">
    <citation type="submission" date="2020-07" db="EMBL/GenBank/DDBJ databases">
        <title>Genome sequence and genetic diversity analysis of an under-domesticated orphan crop, white fonio (Digitaria exilis).</title>
        <authorList>
            <person name="Bennetzen J.L."/>
            <person name="Chen S."/>
            <person name="Ma X."/>
            <person name="Wang X."/>
            <person name="Yssel A.E.J."/>
            <person name="Chaluvadi S.R."/>
            <person name="Johnson M."/>
            <person name="Gangashetty P."/>
            <person name="Hamidou F."/>
            <person name="Sanogo M.D."/>
            <person name="Zwaenepoel A."/>
            <person name="Wallace J."/>
            <person name="Van De Peer Y."/>
            <person name="Van Deynze A."/>
        </authorList>
    </citation>
    <scope>NUCLEOTIDE SEQUENCE</scope>
    <source>
        <tissue evidence="2">Leaves</tissue>
    </source>
</reference>
<gene>
    <name evidence="2" type="ORF">HU200_008044</name>
</gene>
<keyword evidence="1" id="KW-0472">Membrane</keyword>
<keyword evidence="1" id="KW-1133">Transmembrane helix</keyword>
<dbReference type="Gene3D" id="3.80.10.10">
    <property type="entry name" value="Ribonuclease Inhibitor"/>
    <property type="match status" value="2"/>
</dbReference>